<gene>
    <name evidence="1" type="ORF">HMPREF3196_00161</name>
</gene>
<name>A0A133KT97_BIFBI</name>
<dbReference type="AlphaFoldDB" id="A0A133KT97"/>
<sequence>MSGNAGRRGRAVLPPRAMPGHRAYDAVGVWDGGTVASSRTHVRHARRLPVVPQGVLQNAELPHGLATLC</sequence>
<organism evidence="1 2">
    <name type="scientific">Bifidobacterium bifidum</name>
    <dbReference type="NCBI Taxonomy" id="1681"/>
    <lineage>
        <taxon>Bacteria</taxon>
        <taxon>Bacillati</taxon>
        <taxon>Actinomycetota</taxon>
        <taxon>Actinomycetes</taxon>
        <taxon>Bifidobacteriales</taxon>
        <taxon>Bifidobacteriaceae</taxon>
        <taxon>Bifidobacterium</taxon>
    </lineage>
</organism>
<proteinExistence type="predicted"/>
<accession>A0A133KT97</accession>
<comment type="caution">
    <text evidence="1">The sequence shown here is derived from an EMBL/GenBank/DDBJ whole genome shotgun (WGS) entry which is preliminary data.</text>
</comment>
<protein>
    <submittedName>
        <fullName evidence="1">Uncharacterized protein</fullName>
    </submittedName>
</protein>
<dbReference type="EMBL" id="LRPO01000005">
    <property type="protein sequence ID" value="KWZ82736.1"/>
    <property type="molecule type" value="Genomic_DNA"/>
</dbReference>
<dbReference type="Proteomes" id="UP000070092">
    <property type="component" value="Unassembled WGS sequence"/>
</dbReference>
<evidence type="ECO:0000313" key="1">
    <source>
        <dbReference type="EMBL" id="KWZ82736.1"/>
    </source>
</evidence>
<evidence type="ECO:0000313" key="2">
    <source>
        <dbReference type="Proteomes" id="UP000070092"/>
    </source>
</evidence>
<reference evidence="1 2" key="1">
    <citation type="submission" date="2016-01" db="EMBL/GenBank/DDBJ databases">
        <authorList>
            <person name="Oliw E.H."/>
        </authorList>
    </citation>
    <scope>NUCLEOTIDE SEQUENCE [LARGE SCALE GENOMIC DNA]</scope>
    <source>
        <strain evidence="1 2">MJR8628B</strain>
    </source>
</reference>